<accession>A0A401ZQ10</accession>
<dbReference type="EMBL" id="BIFQ01000002">
    <property type="protein sequence ID" value="GCE08912.1"/>
    <property type="molecule type" value="Genomic_DNA"/>
</dbReference>
<reference evidence="2" key="1">
    <citation type="submission" date="2018-12" db="EMBL/GenBank/DDBJ databases">
        <title>Tengunoibacter tsumagoiensis gen. nov., sp. nov., Dictyobacter kobayashii sp. nov., D. alpinus sp. nov., and D. joshuensis sp. nov. and description of Dictyobacteraceae fam. nov. within the order Ktedonobacterales isolated from Tengu-no-mugimeshi.</title>
        <authorList>
            <person name="Wang C.M."/>
            <person name="Zheng Y."/>
            <person name="Sakai Y."/>
            <person name="Toyoda A."/>
            <person name="Minakuchi Y."/>
            <person name="Abe K."/>
            <person name="Yokota A."/>
            <person name="Yabe S."/>
        </authorList>
    </citation>
    <scope>NUCLEOTIDE SEQUENCE [LARGE SCALE GENOMIC DNA]</scope>
    <source>
        <strain evidence="2">S-27</strain>
    </source>
</reference>
<name>A0A401ZQ10_9CHLR</name>
<organism evidence="1 2">
    <name type="scientific">Dictyobacter aurantiacus</name>
    <dbReference type="NCBI Taxonomy" id="1936993"/>
    <lineage>
        <taxon>Bacteria</taxon>
        <taxon>Bacillati</taxon>
        <taxon>Chloroflexota</taxon>
        <taxon>Ktedonobacteria</taxon>
        <taxon>Ktedonobacterales</taxon>
        <taxon>Dictyobacteraceae</taxon>
        <taxon>Dictyobacter</taxon>
    </lineage>
</organism>
<dbReference type="AlphaFoldDB" id="A0A401ZQ10"/>
<evidence type="ECO:0000313" key="1">
    <source>
        <dbReference type="EMBL" id="GCE08912.1"/>
    </source>
</evidence>
<sequence length="55" mass="6563">MEVEKFGRISLFVKQALKTALKTEKKQRARREVLWEIVESSSTYTQFHQRPVKPK</sequence>
<keyword evidence="2" id="KW-1185">Reference proteome</keyword>
<proteinExistence type="predicted"/>
<protein>
    <submittedName>
        <fullName evidence="1">Uncharacterized protein</fullName>
    </submittedName>
</protein>
<evidence type="ECO:0000313" key="2">
    <source>
        <dbReference type="Proteomes" id="UP000287224"/>
    </source>
</evidence>
<comment type="caution">
    <text evidence="1">The sequence shown here is derived from an EMBL/GenBank/DDBJ whole genome shotgun (WGS) entry which is preliminary data.</text>
</comment>
<gene>
    <name evidence="1" type="ORF">KDAU_62410</name>
</gene>
<dbReference type="Proteomes" id="UP000287224">
    <property type="component" value="Unassembled WGS sequence"/>
</dbReference>